<sequence length="121" mass="13907">MASSGQIERNSLDSYDTTYSYIESPTHKFIKDEPNDADSDETLYSSDKEAAPGQNNIRTTGETTGRLKQLDDTKDSRRKQLNDEAYDEGLIVVRDLKTHHIFCRSTDFDFFKEARKLGFQE</sequence>
<keyword evidence="3" id="KW-1185">Reference proteome</keyword>
<gene>
    <name evidence="2" type="ORF">G2W53_021794</name>
</gene>
<feature type="compositionally biased region" description="Basic and acidic residues" evidence="1">
    <location>
        <begin position="68"/>
        <end position="82"/>
    </location>
</feature>
<reference evidence="2" key="1">
    <citation type="submission" date="2020-09" db="EMBL/GenBank/DDBJ databases">
        <title>Genome-Enabled Discovery of Anthraquinone Biosynthesis in Senna tora.</title>
        <authorList>
            <person name="Kang S.-H."/>
            <person name="Pandey R.P."/>
            <person name="Lee C.-M."/>
            <person name="Sim J.-S."/>
            <person name="Jeong J.-T."/>
            <person name="Choi B.-S."/>
            <person name="Jung M."/>
            <person name="Ginzburg D."/>
            <person name="Zhao K."/>
            <person name="Won S.Y."/>
            <person name="Oh T.-J."/>
            <person name="Yu Y."/>
            <person name="Kim N.-H."/>
            <person name="Lee O.R."/>
            <person name="Lee T.-H."/>
            <person name="Bashyal P."/>
            <person name="Kim T.-S."/>
            <person name="Lee W.-H."/>
            <person name="Kawkins C."/>
            <person name="Kim C.-K."/>
            <person name="Kim J.S."/>
            <person name="Ahn B.O."/>
            <person name="Rhee S.Y."/>
            <person name="Sohng J.K."/>
        </authorList>
    </citation>
    <scope>NUCLEOTIDE SEQUENCE</scope>
    <source>
        <tissue evidence="2">Leaf</tissue>
    </source>
</reference>
<evidence type="ECO:0000313" key="2">
    <source>
        <dbReference type="EMBL" id="KAF7823650.1"/>
    </source>
</evidence>
<dbReference type="AlphaFoldDB" id="A0A834TKU7"/>
<evidence type="ECO:0000313" key="3">
    <source>
        <dbReference type="Proteomes" id="UP000634136"/>
    </source>
</evidence>
<evidence type="ECO:0000256" key="1">
    <source>
        <dbReference type="SAM" id="MobiDB-lite"/>
    </source>
</evidence>
<name>A0A834TKU7_9FABA</name>
<feature type="compositionally biased region" description="Polar residues" evidence="1">
    <location>
        <begin position="53"/>
        <end position="63"/>
    </location>
</feature>
<feature type="region of interest" description="Disordered" evidence="1">
    <location>
        <begin position="26"/>
        <end position="84"/>
    </location>
</feature>
<accession>A0A834TKU7</accession>
<proteinExistence type="predicted"/>
<comment type="caution">
    <text evidence="2">The sequence shown here is derived from an EMBL/GenBank/DDBJ whole genome shotgun (WGS) entry which is preliminary data.</text>
</comment>
<protein>
    <submittedName>
        <fullName evidence="2">Uncharacterized protein</fullName>
    </submittedName>
</protein>
<organism evidence="2 3">
    <name type="scientific">Senna tora</name>
    <dbReference type="NCBI Taxonomy" id="362788"/>
    <lineage>
        <taxon>Eukaryota</taxon>
        <taxon>Viridiplantae</taxon>
        <taxon>Streptophyta</taxon>
        <taxon>Embryophyta</taxon>
        <taxon>Tracheophyta</taxon>
        <taxon>Spermatophyta</taxon>
        <taxon>Magnoliopsida</taxon>
        <taxon>eudicotyledons</taxon>
        <taxon>Gunneridae</taxon>
        <taxon>Pentapetalae</taxon>
        <taxon>rosids</taxon>
        <taxon>fabids</taxon>
        <taxon>Fabales</taxon>
        <taxon>Fabaceae</taxon>
        <taxon>Caesalpinioideae</taxon>
        <taxon>Cassia clade</taxon>
        <taxon>Senna</taxon>
    </lineage>
</organism>
<dbReference type="EMBL" id="JAAIUW010000007">
    <property type="protein sequence ID" value="KAF7823650.1"/>
    <property type="molecule type" value="Genomic_DNA"/>
</dbReference>
<dbReference type="Proteomes" id="UP000634136">
    <property type="component" value="Unassembled WGS sequence"/>
</dbReference>